<evidence type="ECO:0000256" key="1">
    <source>
        <dbReference type="SAM" id="MobiDB-lite"/>
    </source>
</evidence>
<feature type="compositionally biased region" description="Polar residues" evidence="1">
    <location>
        <begin position="244"/>
        <end position="262"/>
    </location>
</feature>
<feature type="compositionally biased region" description="Polar residues" evidence="1">
    <location>
        <begin position="295"/>
        <end position="306"/>
    </location>
</feature>
<reference evidence="4" key="1">
    <citation type="submission" date="2024-06" db="EMBL/GenBank/DDBJ databases">
        <title>Multi-omics analyses provide insights into the biosynthesis of the anticancer antibiotic pleurotin in Hohenbuehelia grisea.</title>
        <authorList>
            <person name="Weaver J.A."/>
            <person name="Alberti F."/>
        </authorList>
    </citation>
    <scope>NUCLEOTIDE SEQUENCE [LARGE SCALE GENOMIC DNA]</scope>
    <source>
        <strain evidence="4">T-177</strain>
    </source>
</reference>
<dbReference type="PANTHER" id="PTHR28013:SF4">
    <property type="entry name" value="MARVEL DOMAIN-CONTAINING PROTEIN"/>
    <property type="match status" value="1"/>
</dbReference>
<feature type="region of interest" description="Disordered" evidence="1">
    <location>
        <begin position="244"/>
        <end position="334"/>
    </location>
</feature>
<feature type="compositionally biased region" description="Polar residues" evidence="1">
    <location>
        <begin position="320"/>
        <end position="334"/>
    </location>
</feature>
<organism evidence="3 4">
    <name type="scientific">Hohenbuehelia grisea</name>
    <dbReference type="NCBI Taxonomy" id="104357"/>
    <lineage>
        <taxon>Eukaryota</taxon>
        <taxon>Fungi</taxon>
        <taxon>Dikarya</taxon>
        <taxon>Basidiomycota</taxon>
        <taxon>Agaricomycotina</taxon>
        <taxon>Agaricomycetes</taxon>
        <taxon>Agaricomycetidae</taxon>
        <taxon>Agaricales</taxon>
        <taxon>Pleurotineae</taxon>
        <taxon>Pleurotaceae</taxon>
        <taxon>Hohenbuehelia</taxon>
    </lineage>
</organism>
<evidence type="ECO:0000256" key="2">
    <source>
        <dbReference type="SAM" id="Phobius"/>
    </source>
</evidence>
<feature type="compositionally biased region" description="Low complexity" evidence="1">
    <location>
        <begin position="284"/>
        <end position="294"/>
    </location>
</feature>
<feature type="transmembrane region" description="Helical" evidence="2">
    <location>
        <begin position="51"/>
        <end position="70"/>
    </location>
</feature>
<evidence type="ECO:0000313" key="4">
    <source>
        <dbReference type="Proteomes" id="UP001556367"/>
    </source>
</evidence>
<feature type="region of interest" description="Disordered" evidence="1">
    <location>
        <begin position="78"/>
        <end position="106"/>
    </location>
</feature>
<protein>
    <submittedName>
        <fullName evidence="3">Uncharacterized protein</fullName>
    </submittedName>
</protein>
<feature type="compositionally biased region" description="Low complexity" evidence="1">
    <location>
        <begin position="201"/>
        <end position="211"/>
    </location>
</feature>
<keyword evidence="2" id="KW-1133">Transmembrane helix</keyword>
<dbReference type="InterPro" id="IPR051380">
    <property type="entry name" value="pH-response_reg_palI/RIM9"/>
</dbReference>
<keyword evidence="4" id="KW-1185">Reference proteome</keyword>
<feature type="region of interest" description="Disordered" evidence="1">
    <location>
        <begin position="199"/>
        <end position="232"/>
    </location>
</feature>
<feature type="region of interest" description="Disordered" evidence="1">
    <location>
        <begin position="431"/>
        <end position="475"/>
    </location>
</feature>
<feature type="compositionally biased region" description="Low complexity" evidence="1">
    <location>
        <begin position="218"/>
        <end position="229"/>
    </location>
</feature>
<feature type="compositionally biased region" description="Polar residues" evidence="1">
    <location>
        <begin position="431"/>
        <end position="441"/>
    </location>
</feature>
<feature type="compositionally biased region" description="Basic and acidic residues" evidence="1">
    <location>
        <begin position="91"/>
        <end position="106"/>
    </location>
</feature>
<evidence type="ECO:0000313" key="3">
    <source>
        <dbReference type="EMBL" id="KAL0951706.1"/>
    </source>
</evidence>
<comment type="caution">
    <text evidence="3">The sequence shown here is derived from an EMBL/GenBank/DDBJ whole genome shotgun (WGS) entry which is preliminary data.</text>
</comment>
<keyword evidence="2" id="KW-0472">Membrane</keyword>
<name>A0ABR3J7S9_9AGAR</name>
<dbReference type="EMBL" id="JASNQZ010000011">
    <property type="protein sequence ID" value="KAL0951706.1"/>
    <property type="molecule type" value="Genomic_DNA"/>
</dbReference>
<accession>A0ABR3J7S9</accession>
<sequence>MSMTCCSSCVSGFAAAVALIAFIFDLALFFIAKSRINAVPGGSAQIGNAIWLTLAAWLLLFFSGCFYTLGRCCISKRGKRSGDGGKGWSGNKDHETGGDTSHNKYAEQMRLDAVKAEADRKARQKEAGLPAFYENKPSSPTYETLPLTARVDGDSVYTEPYRDSAPPPAPAGPRRQGSGYAAGGYAQAPAGTRAVDEYYNPSQTYNNTPSTTYPPQPQSAQQQPRRQQSGYAASTYAPSTYTYNGAQATSLPTSGNQYGQYGTPQTTSPPPMPTIGAAYGQGYSTPPATTPSPANNQYLNAGNQYGQDPYGASPYGHTAGGTSYHSASSHQQYPSAYAQAGQEPAFNADPYNATAAPYAATSYEPQSYYSPQQSTPGVAAPQPQPHERAYTLGGDGYGANSVPPLNDQAAYNPYMGTGHGSPAPINTNVGVATTSHMSPHNASPVKGPTANSQYEDSPPGYDAGNGQVTGAWGKH</sequence>
<feature type="transmembrane region" description="Helical" evidence="2">
    <location>
        <begin position="12"/>
        <end position="31"/>
    </location>
</feature>
<gene>
    <name evidence="3" type="ORF">HGRIS_008381</name>
</gene>
<dbReference type="PANTHER" id="PTHR28013">
    <property type="entry name" value="PROTEIN DCV1-RELATED"/>
    <property type="match status" value="1"/>
</dbReference>
<feature type="compositionally biased region" description="Low complexity" evidence="1">
    <location>
        <begin position="172"/>
        <end position="186"/>
    </location>
</feature>
<feature type="region of interest" description="Disordered" evidence="1">
    <location>
        <begin position="125"/>
        <end position="186"/>
    </location>
</feature>
<keyword evidence="2" id="KW-0812">Transmembrane</keyword>
<proteinExistence type="predicted"/>
<dbReference type="Proteomes" id="UP001556367">
    <property type="component" value="Unassembled WGS sequence"/>
</dbReference>